<dbReference type="SUPFAM" id="SSF55060">
    <property type="entry name" value="GHMP Kinase, C-terminal domain"/>
    <property type="match status" value="1"/>
</dbReference>
<keyword evidence="5 9" id="KW-0418">Kinase</keyword>
<dbReference type="InterPro" id="IPR006204">
    <property type="entry name" value="GHMP_kinase_N_dom"/>
</dbReference>
<evidence type="ECO:0000313" key="9">
    <source>
        <dbReference type="EMBL" id="KRL15894.1"/>
    </source>
</evidence>
<keyword evidence="3" id="KW-0808">Transferase</keyword>
<evidence type="ECO:0000256" key="4">
    <source>
        <dbReference type="ARBA" id="ARBA00022741"/>
    </source>
</evidence>
<dbReference type="Gene3D" id="3.30.70.890">
    <property type="entry name" value="GHMP kinase, C-terminal domain"/>
    <property type="match status" value="1"/>
</dbReference>
<dbReference type="Proteomes" id="UP000051977">
    <property type="component" value="Unassembled WGS sequence"/>
</dbReference>
<keyword evidence="4" id="KW-0547">Nucleotide-binding</keyword>
<evidence type="ECO:0000256" key="5">
    <source>
        <dbReference type="ARBA" id="ARBA00022777"/>
    </source>
</evidence>
<evidence type="ECO:0000259" key="7">
    <source>
        <dbReference type="Pfam" id="PF00288"/>
    </source>
</evidence>
<dbReference type="NCBIfam" id="TIGR01220">
    <property type="entry name" value="Pmev_kin_Gr_pos"/>
    <property type="match status" value="1"/>
</dbReference>
<dbReference type="Gene3D" id="3.30.230.10">
    <property type="match status" value="1"/>
</dbReference>
<dbReference type="PRINTS" id="PR00959">
    <property type="entry name" value="MEVGALKINASE"/>
</dbReference>
<protein>
    <recommendedName>
        <fullName evidence="2">phosphomevalonate kinase</fullName>
        <ecNumber evidence="2">2.7.4.2</ecNumber>
    </recommendedName>
</protein>
<feature type="domain" description="GHMP kinase N-terminal" evidence="7">
    <location>
        <begin position="88"/>
        <end position="183"/>
    </location>
</feature>
<evidence type="ECO:0000256" key="3">
    <source>
        <dbReference type="ARBA" id="ARBA00022679"/>
    </source>
</evidence>
<dbReference type="PANTHER" id="PTHR31814:SF2">
    <property type="entry name" value="PHOSPHOMEVALONATE KINASE"/>
    <property type="match status" value="1"/>
</dbReference>
<dbReference type="InterPro" id="IPR014721">
    <property type="entry name" value="Ribsml_uS5_D2-typ_fold_subgr"/>
</dbReference>
<dbReference type="Pfam" id="PF08544">
    <property type="entry name" value="GHMP_kinases_C"/>
    <property type="match status" value="1"/>
</dbReference>
<dbReference type="GO" id="GO:0016301">
    <property type="term" value="F:kinase activity"/>
    <property type="evidence" value="ECO:0007669"/>
    <property type="project" value="UniProtKB-KW"/>
</dbReference>
<dbReference type="InterPro" id="IPR036554">
    <property type="entry name" value="GHMP_kinase_C_sf"/>
</dbReference>
<dbReference type="InterPro" id="IPR035102">
    <property type="entry name" value="Phosphomevalonate_kinase"/>
</dbReference>
<evidence type="ECO:0000313" key="10">
    <source>
        <dbReference type="Proteomes" id="UP000051977"/>
    </source>
</evidence>
<dbReference type="InterPro" id="IPR005917">
    <property type="entry name" value="Pmev_kinase_bact"/>
</dbReference>
<evidence type="ECO:0000256" key="2">
    <source>
        <dbReference type="ARBA" id="ARBA00012958"/>
    </source>
</evidence>
<dbReference type="PANTHER" id="PTHR31814">
    <property type="match status" value="1"/>
</dbReference>
<keyword evidence="10" id="KW-1185">Reference proteome</keyword>
<proteinExistence type="predicted"/>
<reference evidence="9 10" key="1">
    <citation type="journal article" date="2015" name="Genome Announc.">
        <title>Expanding the biotechnology potential of lactobacilli through comparative genomics of 213 strains and associated genera.</title>
        <authorList>
            <person name="Sun Z."/>
            <person name="Harris H.M."/>
            <person name="McCann A."/>
            <person name="Guo C."/>
            <person name="Argimon S."/>
            <person name="Zhang W."/>
            <person name="Yang X."/>
            <person name="Jeffery I.B."/>
            <person name="Cooney J.C."/>
            <person name="Kagawa T.F."/>
            <person name="Liu W."/>
            <person name="Song Y."/>
            <person name="Salvetti E."/>
            <person name="Wrobel A."/>
            <person name="Rasinkangas P."/>
            <person name="Parkhill J."/>
            <person name="Rea M.C."/>
            <person name="O'Sullivan O."/>
            <person name="Ritari J."/>
            <person name="Douillard F.P."/>
            <person name="Paul Ross R."/>
            <person name="Yang R."/>
            <person name="Briner A.E."/>
            <person name="Felis G.E."/>
            <person name="de Vos W.M."/>
            <person name="Barrangou R."/>
            <person name="Klaenhammer T.R."/>
            <person name="Caufield P.W."/>
            <person name="Cui Y."/>
            <person name="Zhang H."/>
            <person name="O'Toole P.W."/>
        </authorList>
    </citation>
    <scope>NUCLEOTIDE SEQUENCE [LARGE SCALE GENOMIC DNA]</scope>
    <source>
        <strain evidence="9 10">DSM 19907</strain>
    </source>
</reference>
<dbReference type="Pfam" id="PF00288">
    <property type="entry name" value="GHMP_kinases_N"/>
    <property type="match status" value="1"/>
</dbReference>
<comment type="pathway">
    <text evidence="1">Isoprenoid biosynthesis; isopentenyl diphosphate biosynthesis via mevalonate pathway; isopentenyl diphosphate from (R)-mevalonate: step 2/3.</text>
</comment>
<dbReference type="InterPro" id="IPR020568">
    <property type="entry name" value="Ribosomal_Su5_D2-typ_SF"/>
</dbReference>
<evidence type="ECO:0000259" key="8">
    <source>
        <dbReference type="Pfam" id="PF08544"/>
    </source>
</evidence>
<keyword evidence="6" id="KW-0067">ATP-binding</keyword>
<evidence type="ECO:0000256" key="6">
    <source>
        <dbReference type="ARBA" id="ARBA00022840"/>
    </source>
</evidence>
<sequence>MFNIYNQKGNDRLITVKAPGKLYIAGEYAVVETGYPSIIVALNQFVTVEISQSKSYGSIVSKQYRDDSVLWRRQGDQMILDNRDNTFNYIISAIRLTEEYAQALGRPMELYDLRVNSDLDSPNGKKYGLGSSAAVTVATVKGLCQFYKLPLTKSQLFKLSAIAHLDVQGNGSLGDIAASVYGGWIAYWSFDRDWLLAARTQQSLTELVNQPWPSLKITQLTQPDNLRLIIGWTGTPASTSHLVDKVAIQKSRQHQIYAEFLRDSKNCLEDLIQGFKDGSLERIKAGIKRNREILQQLADFTKVAIETPTLKKMCDIAVENTAAAKSSGAGGGDCGIVVIDKQVNVDSMIERWKENGITRLALNVHPVIDLNKE</sequence>
<comment type="caution">
    <text evidence="9">The sequence shown here is derived from an EMBL/GenBank/DDBJ whole genome shotgun (WGS) entry which is preliminary data.</text>
</comment>
<gene>
    <name evidence="9" type="ORF">FD12_GL000366</name>
</gene>
<name>A0ABR5PBV5_9LACO</name>
<dbReference type="EC" id="2.7.4.2" evidence="2"/>
<organism evidence="9 10">
    <name type="scientific">Lentilactobacillus rapi DSM 19907 = JCM 15042</name>
    <dbReference type="NCBI Taxonomy" id="1423795"/>
    <lineage>
        <taxon>Bacteria</taxon>
        <taxon>Bacillati</taxon>
        <taxon>Bacillota</taxon>
        <taxon>Bacilli</taxon>
        <taxon>Lactobacillales</taxon>
        <taxon>Lactobacillaceae</taxon>
        <taxon>Lentilactobacillus</taxon>
    </lineage>
</organism>
<dbReference type="EMBL" id="AZEI01000076">
    <property type="protein sequence ID" value="KRL15894.1"/>
    <property type="molecule type" value="Genomic_DNA"/>
</dbReference>
<evidence type="ECO:0000256" key="1">
    <source>
        <dbReference type="ARBA" id="ARBA00005017"/>
    </source>
</evidence>
<feature type="domain" description="GHMP kinase C-terminal" evidence="8">
    <location>
        <begin position="272"/>
        <end position="356"/>
    </location>
</feature>
<dbReference type="SUPFAM" id="SSF54211">
    <property type="entry name" value="Ribosomal protein S5 domain 2-like"/>
    <property type="match status" value="1"/>
</dbReference>
<accession>A0ABR5PBV5</accession>
<dbReference type="InterPro" id="IPR013750">
    <property type="entry name" value="GHMP_kinase_C_dom"/>
</dbReference>